<dbReference type="HOGENOM" id="CLU_048932_2_0_1"/>
<proteinExistence type="predicted"/>
<dbReference type="PANTHER" id="PTHR48471:SF1">
    <property type="entry name" value="DDE TNP4 DOMAIN-CONTAINING PROTEIN"/>
    <property type="match status" value="1"/>
</dbReference>
<dbReference type="InterPro" id="IPR027806">
    <property type="entry name" value="HARBI1_dom"/>
</dbReference>
<evidence type="ECO:0000256" key="1">
    <source>
        <dbReference type="ARBA" id="ARBA00001968"/>
    </source>
</evidence>
<dbReference type="Pfam" id="PF13359">
    <property type="entry name" value="DDE_Tnp_4"/>
    <property type="match status" value="1"/>
</dbReference>
<reference evidence="4 5" key="1">
    <citation type="submission" date="2014-04" db="EMBL/GenBank/DDBJ databases">
        <authorList>
            <consortium name="DOE Joint Genome Institute"/>
            <person name="Kuo A."/>
            <person name="Kohler A."/>
            <person name="Jargeat P."/>
            <person name="Nagy L.G."/>
            <person name="Floudas D."/>
            <person name="Copeland A."/>
            <person name="Barry K.W."/>
            <person name="Cichocki N."/>
            <person name="Veneault-Fourrey C."/>
            <person name="LaButti K."/>
            <person name="Lindquist E.A."/>
            <person name="Lipzen A."/>
            <person name="Lundell T."/>
            <person name="Morin E."/>
            <person name="Murat C."/>
            <person name="Sun H."/>
            <person name="Tunlid A."/>
            <person name="Henrissat B."/>
            <person name="Grigoriev I.V."/>
            <person name="Hibbett D.S."/>
            <person name="Martin F."/>
            <person name="Nordberg H.P."/>
            <person name="Cantor M.N."/>
            <person name="Hua S.X."/>
        </authorList>
    </citation>
    <scope>NUCLEOTIDE SEQUENCE [LARGE SCALE GENOMIC DNA]</scope>
    <source>
        <strain evidence="4 5">Ve08.2h10</strain>
    </source>
</reference>
<dbReference type="Proteomes" id="UP000054538">
    <property type="component" value="Unassembled WGS sequence"/>
</dbReference>
<evidence type="ECO:0000256" key="2">
    <source>
        <dbReference type="ARBA" id="ARBA00022723"/>
    </source>
</evidence>
<accession>A0A0D0C4J4</accession>
<sequence length="213" mass="24227">MTDGLKLPVQTSDDIDIENATFNGWLLEHFITSILVFSSLGIVFAARTNAPGSWHDSRVAQPIYRVLCTKTPDGYYLVADTAFPRGTVEIKGRICAPLKDGQQVMGTTDQIVEVMAFNRELLSYSQTTEWGMRAIQGSFGRLRIPLSCNDSKARGDLLEICLQLHNLHTIKVGFNQIQMVYFKHWQQTDDDIEVWTRFESMLFLDQHEKDHVA</sequence>
<name>A0A0D0C4J4_9AGAM</name>
<dbReference type="GO" id="GO:0046872">
    <property type="term" value="F:metal ion binding"/>
    <property type="evidence" value="ECO:0007669"/>
    <property type="project" value="UniProtKB-KW"/>
</dbReference>
<dbReference type="AlphaFoldDB" id="A0A0D0C4J4"/>
<dbReference type="EMBL" id="KN826734">
    <property type="protein sequence ID" value="KIK78037.1"/>
    <property type="molecule type" value="Genomic_DNA"/>
</dbReference>
<evidence type="ECO:0000313" key="4">
    <source>
        <dbReference type="EMBL" id="KIK78037.1"/>
    </source>
</evidence>
<evidence type="ECO:0000313" key="5">
    <source>
        <dbReference type="Proteomes" id="UP000054538"/>
    </source>
</evidence>
<dbReference type="PANTHER" id="PTHR48471">
    <property type="entry name" value="DDE TNP4 DOMAIN-CONTAINING PROTEIN"/>
    <property type="match status" value="1"/>
</dbReference>
<gene>
    <name evidence="4" type="ORF">PAXRUDRAFT_165071</name>
</gene>
<organism evidence="4 5">
    <name type="scientific">Paxillus rubicundulus Ve08.2h10</name>
    <dbReference type="NCBI Taxonomy" id="930991"/>
    <lineage>
        <taxon>Eukaryota</taxon>
        <taxon>Fungi</taxon>
        <taxon>Dikarya</taxon>
        <taxon>Basidiomycota</taxon>
        <taxon>Agaricomycotina</taxon>
        <taxon>Agaricomycetes</taxon>
        <taxon>Agaricomycetidae</taxon>
        <taxon>Boletales</taxon>
        <taxon>Paxilineae</taxon>
        <taxon>Paxillaceae</taxon>
        <taxon>Paxillus</taxon>
    </lineage>
</organism>
<evidence type="ECO:0000259" key="3">
    <source>
        <dbReference type="Pfam" id="PF13359"/>
    </source>
</evidence>
<dbReference type="InParanoid" id="A0A0D0C4J4"/>
<keyword evidence="5" id="KW-1185">Reference proteome</keyword>
<keyword evidence="2" id="KW-0479">Metal-binding</keyword>
<feature type="domain" description="DDE Tnp4" evidence="3">
    <location>
        <begin position="3"/>
        <end position="166"/>
    </location>
</feature>
<comment type="cofactor">
    <cofactor evidence="1">
        <name>a divalent metal cation</name>
        <dbReference type="ChEBI" id="CHEBI:60240"/>
    </cofactor>
</comment>
<protein>
    <recommendedName>
        <fullName evidence="3">DDE Tnp4 domain-containing protein</fullName>
    </recommendedName>
</protein>
<dbReference type="OrthoDB" id="78198at2759"/>
<reference evidence="5" key="2">
    <citation type="submission" date="2015-01" db="EMBL/GenBank/DDBJ databases">
        <title>Evolutionary Origins and Diversification of the Mycorrhizal Mutualists.</title>
        <authorList>
            <consortium name="DOE Joint Genome Institute"/>
            <consortium name="Mycorrhizal Genomics Consortium"/>
            <person name="Kohler A."/>
            <person name="Kuo A."/>
            <person name="Nagy L.G."/>
            <person name="Floudas D."/>
            <person name="Copeland A."/>
            <person name="Barry K.W."/>
            <person name="Cichocki N."/>
            <person name="Veneault-Fourrey C."/>
            <person name="LaButti K."/>
            <person name="Lindquist E.A."/>
            <person name="Lipzen A."/>
            <person name="Lundell T."/>
            <person name="Morin E."/>
            <person name="Murat C."/>
            <person name="Riley R."/>
            <person name="Ohm R."/>
            <person name="Sun H."/>
            <person name="Tunlid A."/>
            <person name="Henrissat B."/>
            <person name="Grigoriev I.V."/>
            <person name="Hibbett D.S."/>
            <person name="Martin F."/>
        </authorList>
    </citation>
    <scope>NUCLEOTIDE SEQUENCE [LARGE SCALE GENOMIC DNA]</scope>
    <source>
        <strain evidence="5">Ve08.2h10</strain>
    </source>
</reference>